<comment type="caution">
    <text evidence="1">The sequence shown here is derived from an EMBL/GenBank/DDBJ whole genome shotgun (WGS) entry which is preliminary data.</text>
</comment>
<dbReference type="RefSeq" id="WP_218038337.1">
    <property type="nucleotide sequence ID" value="NZ_BAAAHM010000003.1"/>
</dbReference>
<dbReference type="GO" id="GO:0006629">
    <property type="term" value="P:lipid metabolic process"/>
    <property type="evidence" value="ECO:0007669"/>
    <property type="project" value="InterPro"/>
</dbReference>
<proteinExistence type="predicted"/>
<gene>
    <name evidence="1" type="ORF">Aple_031280</name>
</gene>
<dbReference type="AlphaFoldDB" id="A0A5M3XHL7"/>
<organism evidence="1 2">
    <name type="scientific">Acrocarpospora pleiomorpha</name>
    <dbReference type="NCBI Taxonomy" id="90975"/>
    <lineage>
        <taxon>Bacteria</taxon>
        <taxon>Bacillati</taxon>
        <taxon>Actinomycetota</taxon>
        <taxon>Actinomycetes</taxon>
        <taxon>Streptosporangiales</taxon>
        <taxon>Streptosporangiaceae</taxon>
        <taxon>Acrocarpospora</taxon>
    </lineage>
</organism>
<keyword evidence="2" id="KW-1185">Reference proteome</keyword>
<dbReference type="PROSITE" id="PS51257">
    <property type="entry name" value="PROKAR_LIPOPROTEIN"/>
    <property type="match status" value="1"/>
</dbReference>
<dbReference type="InterPro" id="IPR017946">
    <property type="entry name" value="PLC-like_Pdiesterase_TIM-brl"/>
</dbReference>
<evidence type="ECO:0008006" key="3">
    <source>
        <dbReference type="Google" id="ProtNLM"/>
    </source>
</evidence>
<dbReference type="EMBL" id="BLAF01000015">
    <property type="protein sequence ID" value="GES20232.1"/>
    <property type="molecule type" value="Genomic_DNA"/>
</dbReference>
<dbReference type="Gene3D" id="3.20.20.190">
    <property type="entry name" value="Phosphatidylinositol (PI) phosphodiesterase"/>
    <property type="match status" value="1"/>
</dbReference>
<evidence type="ECO:0000313" key="2">
    <source>
        <dbReference type="Proteomes" id="UP000377595"/>
    </source>
</evidence>
<dbReference type="Proteomes" id="UP000377595">
    <property type="component" value="Unassembled WGS sequence"/>
</dbReference>
<evidence type="ECO:0000313" key="1">
    <source>
        <dbReference type="EMBL" id="GES20232.1"/>
    </source>
</evidence>
<accession>A0A5M3XHL7</accession>
<name>A0A5M3XHL7_9ACTN</name>
<protein>
    <recommendedName>
        <fullName evidence="3">Phospholipase D</fullName>
    </recommendedName>
</protein>
<dbReference type="GO" id="GO:0008081">
    <property type="term" value="F:phosphoric diester hydrolase activity"/>
    <property type="evidence" value="ECO:0007669"/>
    <property type="project" value="InterPro"/>
</dbReference>
<dbReference type="SUPFAM" id="SSF51695">
    <property type="entry name" value="PLC-like phosphodiesterases"/>
    <property type="match status" value="1"/>
</dbReference>
<reference evidence="1 2" key="1">
    <citation type="submission" date="2019-10" db="EMBL/GenBank/DDBJ databases">
        <title>Whole genome shotgun sequence of Acrocarpospora pleiomorpha NBRC 16267.</title>
        <authorList>
            <person name="Ichikawa N."/>
            <person name="Kimura A."/>
            <person name="Kitahashi Y."/>
            <person name="Komaki H."/>
            <person name="Oguchi A."/>
        </authorList>
    </citation>
    <scope>NUCLEOTIDE SEQUENCE [LARGE SCALE GENOMIC DNA]</scope>
    <source>
        <strain evidence="1 2">NBRC 16267</strain>
    </source>
</reference>
<sequence length="366" mass="39407">MKKHHMAVPAVAGVALTEAAAAAVPISVSNSAAACARGERAIGRRRSRPSRRAAGFVVALCAFAAACFVGVPTASAAGQRPIYAIAHRVNTLDGVSAAIKHGANAIEIDVCAWWNPNEWRAWHDCSTAGNNRLGPSIDSIFDKIVSEAWAGRRLSLIWLDIKDPNYCGEQQNRTCSVAGLRDKAQRLVAAGIQVLYGFYEYHAGSDPDVGGRGWRSLQGRLGPLEGITTTGSLSSVQNTYATHGSGLPNGHRLMDYGDSDIRSGFGNCTEASWYTCAELKKAAQARDAGAFAATFSWTIDYNDTWYVGKLLGEARVDGIIAGWAKNQVTEYNDGWECAQSIAAIRTWVSQHSSTHRMATPSDRLFR</sequence>